<organism evidence="6 7">
    <name type="scientific">Elaeis guineensis var. tenera</name>
    <name type="common">Oil palm</name>
    <dbReference type="NCBI Taxonomy" id="51953"/>
    <lineage>
        <taxon>Eukaryota</taxon>
        <taxon>Viridiplantae</taxon>
        <taxon>Streptophyta</taxon>
        <taxon>Embryophyta</taxon>
        <taxon>Tracheophyta</taxon>
        <taxon>Spermatophyta</taxon>
        <taxon>Magnoliopsida</taxon>
        <taxon>Liliopsida</taxon>
        <taxon>Arecaceae</taxon>
        <taxon>Arecoideae</taxon>
        <taxon>Cocoseae</taxon>
        <taxon>Elaeidinae</taxon>
        <taxon>Elaeis</taxon>
    </lineage>
</organism>
<evidence type="ECO:0000256" key="2">
    <source>
        <dbReference type="ARBA" id="ARBA00022782"/>
    </source>
</evidence>
<feature type="compositionally biased region" description="Acidic residues" evidence="5">
    <location>
        <begin position="14"/>
        <end position="23"/>
    </location>
</feature>
<evidence type="ECO:0000256" key="3">
    <source>
        <dbReference type="ARBA" id="ARBA00023089"/>
    </source>
</evidence>
<dbReference type="AlphaFoldDB" id="A0A6I9QKU7"/>
<protein>
    <recommendedName>
        <fullName evidence="4">FRIGIDA-like protein</fullName>
    </recommendedName>
</protein>
<feature type="compositionally biased region" description="Polar residues" evidence="5">
    <location>
        <begin position="608"/>
        <end position="630"/>
    </location>
</feature>
<feature type="region of interest" description="Disordered" evidence="5">
    <location>
        <begin position="538"/>
        <end position="558"/>
    </location>
</feature>
<dbReference type="PANTHER" id="PTHR31791:SF49">
    <property type="entry name" value="INACTIVE PROTEIN FRIGIDA"/>
    <property type="match status" value="1"/>
</dbReference>
<dbReference type="InParanoid" id="A0A6I9QKU7"/>
<dbReference type="Pfam" id="PF07899">
    <property type="entry name" value="Frigida"/>
    <property type="match status" value="1"/>
</dbReference>
<feature type="compositionally biased region" description="Polar residues" evidence="5">
    <location>
        <begin position="455"/>
        <end position="470"/>
    </location>
</feature>
<proteinExistence type="inferred from homology"/>
<keyword evidence="3 4" id="KW-0287">Flowering</keyword>
<evidence type="ECO:0000256" key="5">
    <source>
        <dbReference type="SAM" id="MobiDB-lite"/>
    </source>
</evidence>
<keyword evidence="2 4" id="KW-0221">Differentiation</keyword>
<dbReference type="Proteomes" id="UP000504607">
    <property type="component" value="Unplaced"/>
</dbReference>
<evidence type="ECO:0000256" key="4">
    <source>
        <dbReference type="RuleBase" id="RU364012"/>
    </source>
</evidence>
<evidence type="ECO:0000256" key="1">
    <source>
        <dbReference type="ARBA" id="ARBA00008956"/>
    </source>
</evidence>
<dbReference type="KEGG" id="egu:105036144"/>
<feature type="region of interest" description="Disordered" evidence="5">
    <location>
        <begin position="606"/>
        <end position="630"/>
    </location>
</feature>
<keyword evidence="6" id="KW-1185">Reference proteome</keyword>
<feature type="region of interest" description="Disordered" evidence="5">
    <location>
        <begin position="1"/>
        <end position="58"/>
    </location>
</feature>
<dbReference type="GO" id="GO:0030154">
    <property type="term" value="P:cell differentiation"/>
    <property type="evidence" value="ECO:0007669"/>
    <property type="project" value="UniProtKB-KW"/>
</dbReference>
<dbReference type="OrthoDB" id="776053at2759"/>
<feature type="compositionally biased region" description="Basic and acidic residues" evidence="5">
    <location>
        <begin position="540"/>
        <end position="551"/>
    </location>
</feature>
<dbReference type="GeneID" id="105036144"/>
<feature type="region of interest" description="Disordered" evidence="5">
    <location>
        <begin position="422"/>
        <end position="470"/>
    </location>
</feature>
<gene>
    <name evidence="7" type="primary">LOC105036144</name>
</gene>
<dbReference type="InterPro" id="IPR012474">
    <property type="entry name" value="Frigida"/>
</dbReference>
<comment type="similarity">
    <text evidence="1 4">Belongs to the Frigida family.</text>
</comment>
<evidence type="ECO:0000313" key="7">
    <source>
        <dbReference type="RefSeq" id="XP_010910192.1"/>
    </source>
</evidence>
<reference evidence="7" key="1">
    <citation type="submission" date="2025-08" db="UniProtKB">
        <authorList>
            <consortium name="RefSeq"/>
        </authorList>
    </citation>
    <scope>IDENTIFICATION</scope>
</reference>
<dbReference type="GO" id="GO:0009908">
    <property type="term" value="P:flower development"/>
    <property type="evidence" value="ECO:0007669"/>
    <property type="project" value="UniProtKB-KW"/>
</dbReference>
<accession>A0A6I9QKU7</accession>
<dbReference type="PANTHER" id="PTHR31791">
    <property type="entry name" value="FRIGIDA-LIKE PROTEIN 3-RELATED"/>
    <property type="match status" value="1"/>
</dbReference>
<dbReference type="RefSeq" id="XP_010910192.1">
    <property type="nucleotide sequence ID" value="XM_010911890.3"/>
</dbReference>
<keyword evidence="4" id="KW-0217">Developmental protein</keyword>
<sequence length="630" mass="68547">MSPPNPSPTSVKEEAEEEEGVENPEEKKQVEKKVAAEKAAVRKQENQVEKSQASAPSPMSPIPLIHHFSNLSAALSEFVRQWDGLLQFLDSIRASIDARFKELHALQIPDGEKAAAVAVKEEAKSGREKPSLDEPRAELHSICETMGSRFLRKFVTTHLSELDWLRREIPAALRRAPSPARLVFDSIGRFYLQGSKAYERNPTVIVGRRACILILEFYVLSGLPSVVESSVKQDATVAALAWRSRLVAEGGVKSATAVDALGLALFVASFGIPNDFGCDVMYDLLRLSNLKKKADVFQQSPILREKIPDIIEELLSKDMHVEAVHLACAFGLEEKFPPIPLLSSVLQKSVQTAKEEQRGQSLEVANKKQLAVLKSVVKCVENNKLDPSEIASFNLYQKIATLEKDIAKGKQHLKNKIFKRKAEEVGSLNQPETQAKRPWPSPAEASPGVPPRLPMQTQVQRSPTLSDTSGLYNGLIRQSMYDGGFMGSHYRSGMEILTGGVHGSGVGSSLEPSSAADGAGLTLGNNVGSYANITGGSYGRHQDGAPDERSDAQGYSGFAPSAGWMDPSAAAAQSLFQPQASSLGTETRSSGSNLYRFADIVLKRESDYNPSKSNTMPSTTNPGYYSSYLS</sequence>
<evidence type="ECO:0000313" key="6">
    <source>
        <dbReference type="Proteomes" id="UP000504607"/>
    </source>
</evidence>
<feature type="compositionally biased region" description="Basic and acidic residues" evidence="5">
    <location>
        <begin position="24"/>
        <end position="48"/>
    </location>
</feature>
<name>A0A6I9QKU7_ELAGV</name>